<reference evidence="1" key="1">
    <citation type="submission" date="2014-07" db="EMBL/GenBank/DDBJ databases">
        <authorList>
            <person name="Oglodin E.G."/>
            <person name="Cherkasov A.V."/>
            <person name="Eroshenko G.A."/>
            <person name="Odinokov G.N."/>
            <person name="Shavina N.Y."/>
            <person name="Kutyrev V.V."/>
        </authorList>
    </citation>
    <scope>NUCLEOTIDE SEQUENCE</scope>
    <source>
        <strain evidence="1">C-627</strain>
        <plasmid evidence="1">pCKF</plasmid>
    </source>
</reference>
<dbReference type="AlphaFoldDB" id="A0A096ZX90"/>
<sequence length="95" mass="11129">MDNKEPFISFEIIKQKNLNKKLRLARTRLRYANDILNKIIKEEKENEAFPDILDGNEIRRSTEELLPIYDILKGLIKSAEEDIAEVINTKIKVSE</sequence>
<dbReference type="EMBL" id="KM112087">
    <property type="protein sequence ID" value="AIS36185.1"/>
    <property type="molecule type" value="Genomic_DNA"/>
</dbReference>
<geneLocation type="plasmid" evidence="1">
    <name>pCKF</name>
</geneLocation>
<evidence type="ECO:0000313" key="1">
    <source>
        <dbReference type="EMBL" id="AIS36185.1"/>
    </source>
</evidence>
<organism evidence="1">
    <name type="scientific">Yersinia pestis subsp. pestis bv. Medievalis</name>
    <dbReference type="NCBI Taxonomy" id="1234662"/>
    <lineage>
        <taxon>Bacteria</taxon>
        <taxon>Pseudomonadati</taxon>
        <taxon>Pseudomonadota</taxon>
        <taxon>Gammaproteobacteria</taxon>
        <taxon>Enterobacterales</taxon>
        <taxon>Yersiniaceae</taxon>
        <taxon>Yersinia</taxon>
    </lineage>
</organism>
<dbReference type="RefSeq" id="WP_140270013.1">
    <property type="nucleotide sequence ID" value="NZ_CP045162.1"/>
</dbReference>
<name>A0A096ZX90_YERPE</name>
<keyword evidence="1" id="KW-0614">Plasmid</keyword>
<proteinExistence type="predicted"/>
<protein>
    <submittedName>
        <fullName evidence="1">Uncharacterized protein</fullName>
    </submittedName>
</protein>
<accession>A0A096ZX90</accession>